<gene>
    <name evidence="1" type="ORF">M422DRAFT_263380</name>
</gene>
<evidence type="ECO:0000313" key="2">
    <source>
        <dbReference type="Proteomes" id="UP000054279"/>
    </source>
</evidence>
<reference evidence="1 2" key="1">
    <citation type="submission" date="2014-06" db="EMBL/GenBank/DDBJ databases">
        <title>Evolutionary Origins and Diversification of the Mycorrhizal Mutualists.</title>
        <authorList>
            <consortium name="DOE Joint Genome Institute"/>
            <consortium name="Mycorrhizal Genomics Consortium"/>
            <person name="Kohler A."/>
            <person name="Kuo A."/>
            <person name="Nagy L.G."/>
            <person name="Floudas D."/>
            <person name="Copeland A."/>
            <person name="Barry K.W."/>
            <person name="Cichocki N."/>
            <person name="Veneault-Fourrey C."/>
            <person name="LaButti K."/>
            <person name="Lindquist E.A."/>
            <person name="Lipzen A."/>
            <person name="Lundell T."/>
            <person name="Morin E."/>
            <person name="Murat C."/>
            <person name="Riley R."/>
            <person name="Ohm R."/>
            <person name="Sun H."/>
            <person name="Tunlid A."/>
            <person name="Henrissat B."/>
            <person name="Grigoriev I.V."/>
            <person name="Hibbett D.S."/>
            <person name="Martin F."/>
        </authorList>
    </citation>
    <scope>NUCLEOTIDE SEQUENCE [LARGE SCALE GENOMIC DNA]</scope>
    <source>
        <strain evidence="1 2">SS14</strain>
    </source>
</reference>
<dbReference type="AlphaFoldDB" id="A0A0C9VBA7"/>
<organism evidence="1 2">
    <name type="scientific">Sphaerobolus stellatus (strain SS14)</name>
    <dbReference type="NCBI Taxonomy" id="990650"/>
    <lineage>
        <taxon>Eukaryota</taxon>
        <taxon>Fungi</taxon>
        <taxon>Dikarya</taxon>
        <taxon>Basidiomycota</taxon>
        <taxon>Agaricomycotina</taxon>
        <taxon>Agaricomycetes</taxon>
        <taxon>Phallomycetidae</taxon>
        <taxon>Geastrales</taxon>
        <taxon>Sphaerobolaceae</taxon>
        <taxon>Sphaerobolus</taxon>
    </lineage>
</organism>
<dbReference type="HOGENOM" id="CLU_2644877_0_0_1"/>
<keyword evidence="2" id="KW-1185">Reference proteome</keyword>
<protein>
    <submittedName>
        <fullName evidence="1">Uncharacterized protein</fullName>
    </submittedName>
</protein>
<dbReference type="Proteomes" id="UP000054279">
    <property type="component" value="Unassembled WGS sequence"/>
</dbReference>
<name>A0A0C9VBA7_SPHS4</name>
<accession>A0A0C9VBA7</accession>
<evidence type="ECO:0000313" key="1">
    <source>
        <dbReference type="EMBL" id="KIJ34596.1"/>
    </source>
</evidence>
<dbReference type="EMBL" id="KN837198">
    <property type="protein sequence ID" value="KIJ34596.1"/>
    <property type="molecule type" value="Genomic_DNA"/>
</dbReference>
<sequence length="77" mass="8406">MTSNNAPHPTRVPGPWHLTGEIYVIALSSSMTHRTPGAYAAMEAESDFASEEKSEKFRPCLGPRGLAMIVRYSNSPV</sequence>
<proteinExistence type="predicted"/>
<feature type="non-terminal residue" evidence="1">
    <location>
        <position position="77"/>
    </location>
</feature>